<proteinExistence type="predicted"/>
<accession>A0A017SE70</accession>
<protein>
    <submittedName>
        <fullName evidence="1">Uncharacterized protein</fullName>
    </submittedName>
</protein>
<sequence length="91" mass="10779">MSMRTFSHVHHQALNLNHYTYLHQKRVHIKKILSMGQYLPMIQRLISQIQIQFSAAIFKTILVSQSSLPPFGKMFQRMVYLFPVYPARMTI</sequence>
<dbReference type="GeneID" id="63702661"/>
<evidence type="ECO:0000313" key="1">
    <source>
        <dbReference type="EMBL" id="EYE95323.1"/>
    </source>
</evidence>
<gene>
    <name evidence="1" type="ORF">EURHEDRAFT_55133</name>
</gene>
<name>A0A017SE70_ASPRC</name>
<dbReference type="HOGENOM" id="CLU_2426645_0_0_1"/>
<keyword evidence="2" id="KW-1185">Reference proteome</keyword>
<organism evidence="1 2">
    <name type="scientific">Aspergillus ruber (strain CBS 135680)</name>
    <dbReference type="NCBI Taxonomy" id="1388766"/>
    <lineage>
        <taxon>Eukaryota</taxon>
        <taxon>Fungi</taxon>
        <taxon>Dikarya</taxon>
        <taxon>Ascomycota</taxon>
        <taxon>Pezizomycotina</taxon>
        <taxon>Eurotiomycetes</taxon>
        <taxon>Eurotiomycetidae</taxon>
        <taxon>Eurotiales</taxon>
        <taxon>Aspergillaceae</taxon>
        <taxon>Aspergillus</taxon>
        <taxon>Aspergillus subgen. Aspergillus</taxon>
    </lineage>
</organism>
<dbReference type="RefSeq" id="XP_040639011.1">
    <property type="nucleotide sequence ID" value="XM_040787537.1"/>
</dbReference>
<evidence type="ECO:0000313" key="2">
    <source>
        <dbReference type="Proteomes" id="UP000019804"/>
    </source>
</evidence>
<dbReference type="Proteomes" id="UP000019804">
    <property type="component" value="Unassembled WGS sequence"/>
</dbReference>
<dbReference type="EMBL" id="KK088422">
    <property type="protein sequence ID" value="EYE95323.1"/>
    <property type="molecule type" value="Genomic_DNA"/>
</dbReference>
<dbReference type="AlphaFoldDB" id="A0A017SE70"/>
<reference evidence="2" key="1">
    <citation type="journal article" date="2014" name="Nat. Commun.">
        <title>Genomic adaptations of the halophilic Dead Sea filamentous fungus Eurotium rubrum.</title>
        <authorList>
            <person name="Kis-Papo T."/>
            <person name="Weig A.R."/>
            <person name="Riley R."/>
            <person name="Persoh D."/>
            <person name="Salamov A."/>
            <person name="Sun H."/>
            <person name="Lipzen A."/>
            <person name="Wasser S.P."/>
            <person name="Rambold G."/>
            <person name="Grigoriev I.V."/>
            <person name="Nevo E."/>
        </authorList>
    </citation>
    <scope>NUCLEOTIDE SEQUENCE [LARGE SCALE GENOMIC DNA]</scope>
    <source>
        <strain evidence="2">CBS 135680</strain>
    </source>
</reference>